<evidence type="ECO:0000256" key="2">
    <source>
        <dbReference type="ARBA" id="ARBA00022946"/>
    </source>
</evidence>
<evidence type="ECO:0000256" key="7">
    <source>
        <dbReference type="ARBA" id="ARBA00035179"/>
    </source>
</evidence>
<dbReference type="AlphaFoldDB" id="A0A8S3X6S3"/>
<dbReference type="Pfam" id="PF08561">
    <property type="entry name" value="Ribosomal_L37"/>
    <property type="match status" value="1"/>
</dbReference>
<name>A0A8S3X6S3_PARAO</name>
<comment type="similarity">
    <text evidence="6">Belongs to the mitochondrion-specific ribosomal protein mL54 family.</text>
</comment>
<dbReference type="PANTHER" id="PTHR28595:SF1">
    <property type="entry name" value="LARGE RIBOSOMAL SUBUNIT PROTEIN ML54"/>
    <property type="match status" value="1"/>
</dbReference>
<dbReference type="EMBL" id="CAJQZP010000984">
    <property type="protein sequence ID" value="CAG5006781.1"/>
    <property type="molecule type" value="Genomic_DNA"/>
</dbReference>
<proteinExistence type="inferred from homology"/>
<gene>
    <name evidence="8" type="ORF">PAPOLLO_LOCUS14810</name>
</gene>
<dbReference type="Proteomes" id="UP000691718">
    <property type="component" value="Unassembled WGS sequence"/>
</dbReference>
<evidence type="ECO:0000256" key="4">
    <source>
        <dbReference type="ARBA" id="ARBA00023128"/>
    </source>
</evidence>
<dbReference type="OrthoDB" id="10252718at2759"/>
<comment type="subcellular location">
    <subcellularLocation>
        <location evidence="1">Mitochondrion</location>
    </subcellularLocation>
</comment>
<accession>A0A8S3X6S3</accession>
<dbReference type="InterPro" id="IPR013870">
    <property type="entry name" value="Ribosomal_mL54"/>
</dbReference>
<evidence type="ECO:0000256" key="5">
    <source>
        <dbReference type="ARBA" id="ARBA00023274"/>
    </source>
</evidence>
<protein>
    <recommendedName>
        <fullName evidence="7">Large ribosomal subunit protein mL54</fullName>
    </recommendedName>
</protein>
<evidence type="ECO:0000256" key="1">
    <source>
        <dbReference type="ARBA" id="ARBA00004173"/>
    </source>
</evidence>
<evidence type="ECO:0000313" key="8">
    <source>
        <dbReference type="EMBL" id="CAG5006781.1"/>
    </source>
</evidence>
<keyword evidence="5" id="KW-0687">Ribonucleoprotein</keyword>
<keyword evidence="9" id="KW-1185">Reference proteome</keyword>
<evidence type="ECO:0000256" key="3">
    <source>
        <dbReference type="ARBA" id="ARBA00022980"/>
    </source>
</evidence>
<sequence length="177" mass="19929">MVTPIVVLIVWNDVKVDLNLEEDFILKMSIMLNLFRTRAIVRSTALLPNISGVNSVTLHTNAICYAVKKTTAAAGGVLGLGKGKKKLGKLGTMEKKELPVETDPEKLVSQVCGSNIYITGEDVKLKDDSEYPDWLWTLNTGRPPRIEELDPNTKQYWLRVRAAGMRRNNKLRSMRKF</sequence>
<organism evidence="8 9">
    <name type="scientific">Parnassius apollo</name>
    <name type="common">Apollo butterfly</name>
    <name type="synonym">Papilio apollo</name>
    <dbReference type="NCBI Taxonomy" id="110799"/>
    <lineage>
        <taxon>Eukaryota</taxon>
        <taxon>Metazoa</taxon>
        <taxon>Ecdysozoa</taxon>
        <taxon>Arthropoda</taxon>
        <taxon>Hexapoda</taxon>
        <taxon>Insecta</taxon>
        <taxon>Pterygota</taxon>
        <taxon>Neoptera</taxon>
        <taxon>Endopterygota</taxon>
        <taxon>Lepidoptera</taxon>
        <taxon>Glossata</taxon>
        <taxon>Ditrysia</taxon>
        <taxon>Papilionoidea</taxon>
        <taxon>Papilionidae</taxon>
        <taxon>Parnassiinae</taxon>
        <taxon>Parnassini</taxon>
        <taxon>Parnassius</taxon>
        <taxon>Parnassius</taxon>
    </lineage>
</organism>
<evidence type="ECO:0000256" key="6">
    <source>
        <dbReference type="ARBA" id="ARBA00033752"/>
    </source>
</evidence>
<comment type="caution">
    <text evidence="8">The sequence shown here is derived from an EMBL/GenBank/DDBJ whole genome shotgun (WGS) entry which is preliminary data.</text>
</comment>
<dbReference type="GO" id="GO:0005762">
    <property type="term" value="C:mitochondrial large ribosomal subunit"/>
    <property type="evidence" value="ECO:0007669"/>
    <property type="project" value="TreeGrafter"/>
</dbReference>
<reference evidence="8" key="1">
    <citation type="submission" date="2021-04" db="EMBL/GenBank/DDBJ databases">
        <authorList>
            <person name="Tunstrom K."/>
        </authorList>
    </citation>
    <scope>NUCLEOTIDE SEQUENCE</scope>
</reference>
<keyword evidence="4" id="KW-0496">Mitochondrion</keyword>
<dbReference type="PANTHER" id="PTHR28595">
    <property type="entry name" value="39S RIBOSOMAL PROTEIN L54, MITOCHONDRIAL"/>
    <property type="match status" value="1"/>
</dbReference>
<dbReference type="GO" id="GO:0003735">
    <property type="term" value="F:structural constituent of ribosome"/>
    <property type="evidence" value="ECO:0007669"/>
    <property type="project" value="TreeGrafter"/>
</dbReference>
<keyword evidence="2" id="KW-0809">Transit peptide</keyword>
<evidence type="ECO:0000313" key="9">
    <source>
        <dbReference type="Proteomes" id="UP000691718"/>
    </source>
</evidence>
<keyword evidence="3" id="KW-0689">Ribosomal protein</keyword>